<evidence type="ECO:0000313" key="4">
    <source>
        <dbReference type="EMBL" id="CAG9769296.1"/>
    </source>
</evidence>
<dbReference type="GO" id="GO:0062129">
    <property type="term" value="C:chitin-based extracellular matrix"/>
    <property type="evidence" value="ECO:0007669"/>
    <property type="project" value="TreeGrafter"/>
</dbReference>
<gene>
    <name evidence="4" type="ORF">CEUTPL_LOCUS9809</name>
</gene>
<name>A0A9N9QGE5_9CUCU</name>
<feature type="region of interest" description="Disordered" evidence="2">
    <location>
        <begin position="104"/>
        <end position="159"/>
    </location>
</feature>
<evidence type="ECO:0000256" key="2">
    <source>
        <dbReference type="SAM" id="MobiDB-lite"/>
    </source>
</evidence>
<keyword evidence="5" id="KW-1185">Reference proteome</keyword>
<organism evidence="4 5">
    <name type="scientific">Ceutorhynchus assimilis</name>
    <name type="common">cabbage seed weevil</name>
    <dbReference type="NCBI Taxonomy" id="467358"/>
    <lineage>
        <taxon>Eukaryota</taxon>
        <taxon>Metazoa</taxon>
        <taxon>Ecdysozoa</taxon>
        <taxon>Arthropoda</taxon>
        <taxon>Hexapoda</taxon>
        <taxon>Insecta</taxon>
        <taxon>Pterygota</taxon>
        <taxon>Neoptera</taxon>
        <taxon>Endopterygota</taxon>
        <taxon>Coleoptera</taxon>
        <taxon>Polyphaga</taxon>
        <taxon>Cucujiformia</taxon>
        <taxon>Curculionidae</taxon>
        <taxon>Ceutorhynchinae</taxon>
        <taxon>Ceutorhynchus</taxon>
    </lineage>
</organism>
<dbReference type="GO" id="GO:0008010">
    <property type="term" value="F:structural constituent of chitin-based larval cuticle"/>
    <property type="evidence" value="ECO:0007669"/>
    <property type="project" value="TreeGrafter"/>
</dbReference>
<dbReference type="OrthoDB" id="6371055at2759"/>
<dbReference type="Proteomes" id="UP001152799">
    <property type="component" value="Chromosome 5"/>
</dbReference>
<dbReference type="EMBL" id="OU892281">
    <property type="protein sequence ID" value="CAG9769296.1"/>
    <property type="molecule type" value="Genomic_DNA"/>
</dbReference>
<evidence type="ECO:0000256" key="1">
    <source>
        <dbReference type="PROSITE-ProRule" id="PRU00497"/>
    </source>
</evidence>
<sequence>MKLYVLLSAVLTIASAQSSGYASGNNRPYTTPIPILKQIDKHNEDGSYSYGYENADGTYKIETKYQTGEVFGKYGYIDDTGKLREIEYGASQRGFEPAGTDVTVAPPTLSQNPDATLRPLGPNEEDDGQYREDPAVYYNTDPNYVPKEPETYNSYSRPSFEMNYTPTTYTQPAYTPPAPRPTYAPSYAPAYNPPTPAPVYNPPQYNSYYNNRINNPTPQYNNNYNNYAPQRSYWNPSPPSHPGYNMFQGHPATNIDIWSGSYTVNYRR</sequence>
<feature type="signal peptide" evidence="3">
    <location>
        <begin position="1"/>
        <end position="16"/>
    </location>
</feature>
<dbReference type="AlphaFoldDB" id="A0A9N9QGE5"/>
<evidence type="ECO:0000313" key="5">
    <source>
        <dbReference type="Proteomes" id="UP001152799"/>
    </source>
</evidence>
<dbReference type="InterPro" id="IPR000618">
    <property type="entry name" value="Insect_cuticle"/>
</dbReference>
<dbReference type="InterPro" id="IPR050468">
    <property type="entry name" value="Cuticle_Struct_Prot"/>
</dbReference>
<feature type="chain" id="PRO_5040184887" description="Cuticle protein" evidence="3">
    <location>
        <begin position="17"/>
        <end position="268"/>
    </location>
</feature>
<protein>
    <recommendedName>
        <fullName evidence="6">Cuticle protein</fullName>
    </recommendedName>
</protein>
<evidence type="ECO:0000256" key="3">
    <source>
        <dbReference type="SAM" id="SignalP"/>
    </source>
</evidence>
<dbReference type="Pfam" id="PF00379">
    <property type="entry name" value="Chitin_bind_4"/>
    <property type="match status" value="1"/>
</dbReference>
<keyword evidence="3" id="KW-0732">Signal</keyword>
<dbReference type="PANTHER" id="PTHR10380">
    <property type="entry name" value="CUTICLE PROTEIN"/>
    <property type="match status" value="1"/>
</dbReference>
<reference evidence="4" key="1">
    <citation type="submission" date="2022-01" db="EMBL/GenBank/DDBJ databases">
        <authorList>
            <person name="King R."/>
        </authorList>
    </citation>
    <scope>NUCLEOTIDE SEQUENCE</scope>
</reference>
<dbReference type="PANTHER" id="PTHR10380:SF205">
    <property type="entry name" value="CUTICULAR PROTEIN 97EB"/>
    <property type="match status" value="1"/>
</dbReference>
<dbReference type="PROSITE" id="PS51155">
    <property type="entry name" value="CHIT_BIND_RR_2"/>
    <property type="match status" value="1"/>
</dbReference>
<keyword evidence="1" id="KW-0193">Cuticle</keyword>
<proteinExistence type="predicted"/>
<accession>A0A9N9QGE5</accession>
<evidence type="ECO:0008006" key="6">
    <source>
        <dbReference type="Google" id="ProtNLM"/>
    </source>
</evidence>